<evidence type="ECO:0000256" key="1">
    <source>
        <dbReference type="ARBA" id="ARBA00007734"/>
    </source>
</evidence>
<dbReference type="GeneID" id="77188244"/>
<keyword evidence="2" id="KW-0732">Signal</keyword>
<dbReference type="GO" id="GO:0000270">
    <property type="term" value="P:peptidoglycan metabolic process"/>
    <property type="evidence" value="ECO:0007669"/>
    <property type="project" value="InterPro"/>
</dbReference>
<evidence type="ECO:0000313" key="9">
    <source>
        <dbReference type="Proteomes" id="UP001163632"/>
    </source>
</evidence>
<dbReference type="EMBL" id="UGPZ01000003">
    <property type="protein sequence ID" value="STY94037.1"/>
    <property type="molecule type" value="Genomic_DNA"/>
</dbReference>
<keyword evidence="4" id="KW-0456">Lyase</keyword>
<gene>
    <name evidence="4" type="primary">slt_2</name>
    <name evidence="5" type="ORF">LP092_09395</name>
    <name evidence="6" type="ORF">LP129_09350</name>
    <name evidence="4" type="ORF">NCTC9426_02772</name>
</gene>
<reference evidence="5 8" key="2">
    <citation type="journal article" date="2022" name="BMC Microbiol.">
        <title>Whole genome sequencing of Moraxella bovis strains from North America reveals two genotypes with different genetic determinants.</title>
        <authorList>
            <person name="Wynn E.L."/>
            <person name="Hille M.M."/>
            <person name="Loy J.D."/>
            <person name="Schuller G."/>
            <person name="Kuhn K.L."/>
            <person name="Dickey A.M."/>
            <person name="Bono J.L."/>
            <person name="Clawson M.L."/>
        </authorList>
    </citation>
    <scope>NUCLEOTIDE SEQUENCE [LARGE SCALE GENOMIC DNA]</scope>
    <source>
        <strain evidence="5">SAM102599</strain>
        <strain evidence="6 8">SAM57978</strain>
    </source>
</reference>
<dbReference type="SUPFAM" id="SSF53955">
    <property type="entry name" value="Lysozyme-like"/>
    <property type="match status" value="1"/>
</dbReference>
<evidence type="ECO:0000313" key="6">
    <source>
        <dbReference type="EMBL" id="UZA50736.1"/>
    </source>
</evidence>
<feature type="domain" description="Transglycosylase SLT" evidence="3">
    <location>
        <begin position="96"/>
        <end position="203"/>
    </location>
</feature>
<dbReference type="STRING" id="476.B0182_00425"/>
<dbReference type="Proteomes" id="UP001163283">
    <property type="component" value="Chromosome"/>
</dbReference>
<dbReference type="InterPro" id="IPR023346">
    <property type="entry name" value="Lysozyme-like_dom_sf"/>
</dbReference>
<dbReference type="GO" id="GO:0008933">
    <property type="term" value="F:peptidoglycan lytic transglycosylase activity"/>
    <property type="evidence" value="ECO:0007669"/>
    <property type="project" value="InterPro"/>
</dbReference>
<sequence length="283" mass="30785">MTNILLSRLLPVTLFSAVVTHATANTIYVYEDDDNGQKFLTNVQQNANGTKKFTQISVTYYPDTKLHSNGNIPSTYNPTTAATPSRSANRNAYDHLIRAAAARHGVDPALVKAIIHTESAFNPNARSPVGAMGLMQLMPGTARDMGVSNAWDPVQNIEGGVKYLAWLQRQFRNRDHVVAAYNAGLGNVRKHGGIPPFRETQNYVRSVNSRYASLYRHDTGIIGGGTHLAMNQNFTTPAPTTLQVPSSSGVQNVSITYTTPNNNYATPQNPSVGSGSGRIYIHK</sequence>
<evidence type="ECO:0000313" key="7">
    <source>
        <dbReference type="Proteomes" id="UP000254133"/>
    </source>
</evidence>
<evidence type="ECO:0000313" key="8">
    <source>
        <dbReference type="Proteomes" id="UP001163283"/>
    </source>
</evidence>
<evidence type="ECO:0000313" key="4">
    <source>
        <dbReference type="EMBL" id="STY94037.1"/>
    </source>
</evidence>
<dbReference type="AlphaFoldDB" id="A0A2Z4R8F7"/>
<dbReference type="RefSeq" id="WP_112742419.1">
    <property type="nucleotide sequence ID" value="NZ_CP030241.1"/>
</dbReference>
<keyword evidence="9" id="KW-1185">Reference proteome</keyword>
<feature type="signal peptide" evidence="2">
    <location>
        <begin position="1"/>
        <end position="24"/>
    </location>
</feature>
<name>A0A2Z4R8F7_MORBO</name>
<reference evidence="4 7" key="1">
    <citation type="submission" date="2018-06" db="EMBL/GenBank/DDBJ databases">
        <authorList>
            <consortium name="Pathogen Informatics"/>
            <person name="Doyle S."/>
        </authorList>
    </citation>
    <scope>NUCLEOTIDE SEQUENCE [LARGE SCALE GENOMIC DNA]</scope>
    <source>
        <strain evidence="4 7">NCTC9426</strain>
    </source>
</reference>
<dbReference type="EC" id="4.2.2.-" evidence="4"/>
<evidence type="ECO:0000313" key="5">
    <source>
        <dbReference type="EMBL" id="UZA02202.1"/>
    </source>
</evidence>
<dbReference type="GO" id="GO:0016020">
    <property type="term" value="C:membrane"/>
    <property type="evidence" value="ECO:0007669"/>
    <property type="project" value="InterPro"/>
</dbReference>
<feature type="chain" id="PRO_5044583747" evidence="2">
    <location>
        <begin position="25"/>
        <end position="283"/>
    </location>
</feature>
<dbReference type="PANTHER" id="PTHR37423:SF2">
    <property type="entry name" value="MEMBRANE-BOUND LYTIC MUREIN TRANSGLYCOSYLASE C"/>
    <property type="match status" value="1"/>
</dbReference>
<dbReference type="InterPro" id="IPR000189">
    <property type="entry name" value="Transglyc_AS"/>
</dbReference>
<dbReference type="Pfam" id="PF01464">
    <property type="entry name" value="SLT"/>
    <property type="match status" value="1"/>
</dbReference>
<organism evidence="4 7">
    <name type="scientific">Moraxella bovis</name>
    <dbReference type="NCBI Taxonomy" id="476"/>
    <lineage>
        <taxon>Bacteria</taxon>
        <taxon>Pseudomonadati</taxon>
        <taxon>Pseudomonadota</taxon>
        <taxon>Gammaproteobacteria</taxon>
        <taxon>Moraxellales</taxon>
        <taxon>Moraxellaceae</taxon>
        <taxon>Moraxella</taxon>
    </lineage>
</organism>
<dbReference type="EMBL" id="CP087781">
    <property type="protein sequence ID" value="UZA50736.1"/>
    <property type="molecule type" value="Genomic_DNA"/>
</dbReference>
<dbReference type="Proteomes" id="UP000254133">
    <property type="component" value="Unassembled WGS sequence"/>
</dbReference>
<proteinExistence type="inferred from homology"/>
<dbReference type="CDD" id="cd00254">
    <property type="entry name" value="LT-like"/>
    <property type="match status" value="1"/>
</dbReference>
<dbReference type="EMBL" id="CP087830">
    <property type="protein sequence ID" value="UZA02202.1"/>
    <property type="molecule type" value="Genomic_DNA"/>
</dbReference>
<dbReference type="InterPro" id="IPR008258">
    <property type="entry name" value="Transglycosylase_SLT_dom_1"/>
</dbReference>
<dbReference type="PROSITE" id="PS00922">
    <property type="entry name" value="TRANSGLYCOSYLASE"/>
    <property type="match status" value="1"/>
</dbReference>
<protein>
    <submittedName>
        <fullName evidence="5">Lytic transglycosylase domain-containing protein</fullName>
    </submittedName>
    <submittedName>
        <fullName evidence="4">Soluble lytic murein transglycosylase</fullName>
        <ecNumber evidence="4">4.2.2.-</ecNumber>
    </submittedName>
</protein>
<dbReference type="PANTHER" id="PTHR37423">
    <property type="entry name" value="SOLUBLE LYTIC MUREIN TRANSGLYCOSYLASE-RELATED"/>
    <property type="match status" value="1"/>
</dbReference>
<evidence type="ECO:0000256" key="2">
    <source>
        <dbReference type="SAM" id="SignalP"/>
    </source>
</evidence>
<dbReference type="Proteomes" id="UP001163632">
    <property type="component" value="Chromosome"/>
</dbReference>
<comment type="similarity">
    <text evidence="1">Belongs to the transglycosylase Slt family.</text>
</comment>
<accession>A0A2Z4R8F7</accession>
<dbReference type="KEGG" id="mboi:DQF64_09210"/>
<evidence type="ECO:0000259" key="3">
    <source>
        <dbReference type="Pfam" id="PF01464"/>
    </source>
</evidence>
<dbReference type="Gene3D" id="1.10.530.10">
    <property type="match status" value="1"/>
</dbReference>